<sequence>MRRLAGFLLLLACPAFAQDPSLDEKSNAFLNRQAAELLTEIDRTAQTCPPQWPEPRERYLSLLLFDGLLHDRYAAFRPPVQAFFQRRITRVAEELEKPFSGKGARIWHLYNMAFIVRTAGATIAFDLVSGSSSGSASFALPPELMARLVRQCDALFISHWHKDHIDKAIARRFLAEGKPVVSPEQVWKGESLADSVTHLARDASRVHELPVSRGRKLRVVIFPGHQMKSTENNVTLVTTPEGLSFCQMGDQINEGNFTPDYAWIDEVWKQHKVDVLMPPCWTNEIERIVKGFRPKLVIPGHQNELGHPVDDRVPYWGDSSFLGLTYPQLKKSAYPLVTLTWGESVRYPLKR</sequence>
<evidence type="ECO:0000313" key="4">
    <source>
        <dbReference type="Proteomes" id="UP000198901"/>
    </source>
</evidence>
<name>A0A1G9MTL4_9BACT</name>
<dbReference type="InterPro" id="IPR036866">
    <property type="entry name" value="RibonucZ/Hydroxyglut_hydro"/>
</dbReference>
<dbReference type="InterPro" id="IPR001279">
    <property type="entry name" value="Metallo-B-lactamas"/>
</dbReference>
<keyword evidence="4" id="KW-1185">Reference proteome</keyword>
<dbReference type="Gene3D" id="3.60.15.10">
    <property type="entry name" value="Ribonuclease Z/Hydroxyacylglutathione hydrolase-like"/>
    <property type="match status" value="1"/>
</dbReference>
<dbReference type="STRING" id="563176.SAMN04488090_1735"/>
<dbReference type="AlphaFoldDB" id="A0A1G9MTL4"/>
<feature type="domain" description="Metallo-beta-lactamase" evidence="2">
    <location>
        <begin position="110"/>
        <end position="301"/>
    </location>
</feature>
<dbReference type="SMART" id="SM00849">
    <property type="entry name" value="Lactamase_B"/>
    <property type="match status" value="1"/>
</dbReference>
<keyword evidence="1" id="KW-0732">Signal</keyword>
<dbReference type="RefSeq" id="WP_143011065.1">
    <property type="nucleotide sequence ID" value="NZ_FNGS01000003.1"/>
</dbReference>
<reference evidence="3 4" key="1">
    <citation type="submission" date="2016-10" db="EMBL/GenBank/DDBJ databases">
        <authorList>
            <person name="de Groot N.N."/>
        </authorList>
    </citation>
    <scope>NUCLEOTIDE SEQUENCE [LARGE SCALE GENOMIC DNA]</scope>
    <source>
        <strain evidence="3 4">DSM 21668</strain>
    </source>
</reference>
<dbReference type="Proteomes" id="UP000198901">
    <property type="component" value="Unassembled WGS sequence"/>
</dbReference>
<feature type="chain" id="PRO_5011467012" evidence="1">
    <location>
        <begin position="18"/>
        <end position="351"/>
    </location>
</feature>
<evidence type="ECO:0000256" key="1">
    <source>
        <dbReference type="SAM" id="SignalP"/>
    </source>
</evidence>
<gene>
    <name evidence="3" type="ORF">SAMN04488090_1735</name>
</gene>
<dbReference type="EMBL" id="FNGS01000003">
    <property type="protein sequence ID" value="SDL77463.1"/>
    <property type="molecule type" value="Genomic_DNA"/>
</dbReference>
<dbReference type="SUPFAM" id="SSF56281">
    <property type="entry name" value="Metallo-hydrolase/oxidoreductase"/>
    <property type="match status" value="1"/>
</dbReference>
<dbReference type="PANTHER" id="PTHR43546">
    <property type="entry name" value="UPF0173 METAL-DEPENDENT HYDROLASE MJ1163-RELATED"/>
    <property type="match status" value="1"/>
</dbReference>
<accession>A0A1G9MTL4</accession>
<dbReference type="InterPro" id="IPR050114">
    <property type="entry name" value="UPF0173_UPF0282_UlaG_hydrolase"/>
</dbReference>
<organism evidence="3 4">
    <name type="scientific">Siphonobacter aquaeclarae</name>
    <dbReference type="NCBI Taxonomy" id="563176"/>
    <lineage>
        <taxon>Bacteria</taxon>
        <taxon>Pseudomonadati</taxon>
        <taxon>Bacteroidota</taxon>
        <taxon>Cytophagia</taxon>
        <taxon>Cytophagales</taxon>
        <taxon>Cytophagaceae</taxon>
        <taxon>Siphonobacter</taxon>
    </lineage>
</organism>
<protein>
    <submittedName>
        <fullName evidence="3">L-ascorbate metabolism protein UlaG, beta-lactamase superfamily</fullName>
    </submittedName>
</protein>
<feature type="signal peptide" evidence="1">
    <location>
        <begin position="1"/>
        <end position="17"/>
    </location>
</feature>
<proteinExistence type="predicted"/>
<dbReference type="OrthoDB" id="792193at2"/>
<evidence type="ECO:0000313" key="3">
    <source>
        <dbReference type="EMBL" id="SDL77463.1"/>
    </source>
</evidence>
<evidence type="ECO:0000259" key="2">
    <source>
        <dbReference type="SMART" id="SM00849"/>
    </source>
</evidence>